<comment type="catalytic activity">
    <reaction evidence="6">
        <text>tRNA(Ser) + L-serine + ATP = L-seryl-tRNA(Ser) + AMP + diphosphate + H(+)</text>
        <dbReference type="Rhea" id="RHEA:12292"/>
        <dbReference type="Rhea" id="RHEA-COMP:9669"/>
        <dbReference type="Rhea" id="RHEA-COMP:9703"/>
        <dbReference type="ChEBI" id="CHEBI:15378"/>
        <dbReference type="ChEBI" id="CHEBI:30616"/>
        <dbReference type="ChEBI" id="CHEBI:33019"/>
        <dbReference type="ChEBI" id="CHEBI:33384"/>
        <dbReference type="ChEBI" id="CHEBI:78442"/>
        <dbReference type="ChEBI" id="CHEBI:78533"/>
        <dbReference type="ChEBI" id="CHEBI:456215"/>
        <dbReference type="EC" id="6.1.1.11"/>
    </reaction>
</comment>
<evidence type="ECO:0000313" key="11">
    <source>
        <dbReference type="Proteomes" id="UP000176752"/>
    </source>
</evidence>
<feature type="binding site" evidence="7">
    <location>
        <position position="218"/>
    </location>
    <ligand>
        <name>L-serine</name>
        <dbReference type="ChEBI" id="CHEBI:33384"/>
    </ligand>
</feature>
<dbReference type="InterPro" id="IPR042103">
    <property type="entry name" value="SerRS_1_N_sf"/>
</dbReference>
<feature type="binding site" evidence="6">
    <location>
        <position position="265"/>
    </location>
    <ligand>
        <name>ATP</name>
        <dbReference type="ChEBI" id="CHEBI:30616"/>
    </ligand>
</feature>
<dbReference type="SUPFAM" id="SSF46589">
    <property type="entry name" value="tRNA-binding arm"/>
    <property type="match status" value="1"/>
</dbReference>
<dbReference type="EC" id="6.1.1.11" evidence="6"/>
<keyword evidence="6" id="KW-0963">Cytoplasm</keyword>
<dbReference type="GO" id="GO:0016260">
    <property type="term" value="P:selenocysteine biosynthetic process"/>
    <property type="evidence" value="ECO:0007669"/>
    <property type="project" value="UniProtKB-UniRule"/>
</dbReference>
<evidence type="ECO:0000256" key="3">
    <source>
        <dbReference type="ARBA" id="ARBA00022840"/>
    </source>
</evidence>
<dbReference type="Proteomes" id="UP000176752">
    <property type="component" value="Unassembled WGS sequence"/>
</dbReference>
<feature type="binding site" evidence="7">
    <location>
        <position position="370"/>
    </location>
    <ligand>
        <name>L-serine</name>
        <dbReference type="ChEBI" id="CHEBI:33384"/>
    </ligand>
</feature>
<keyword evidence="1 6" id="KW-0436">Ligase</keyword>
<evidence type="ECO:0000256" key="6">
    <source>
        <dbReference type="HAMAP-Rule" id="MF_00176"/>
    </source>
</evidence>
<dbReference type="Gene3D" id="1.10.287.40">
    <property type="entry name" value="Serine-tRNA synthetase, tRNA binding domain"/>
    <property type="match status" value="1"/>
</dbReference>
<keyword evidence="2 6" id="KW-0547">Nucleotide-binding</keyword>
<dbReference type="EMBL" id="MHLV01000009">
    <property type="protein sequence ID" value="OGZ17940.1"/>
    <property type="molecule type" value="Genomic_DNA"/>
</dbReference>
<dbReference type="UniPathway" id="UPA00906">
    <property type="reaction ID" value="UER00895"/>
</dbReference>
<dbReference type="CDD" id="cd00770">
    <property type="entry name" value="SerRS_core"/>
    <property type="match status" value="1"/>
</dbReference>
<organism evidence="10 11">
    <name type="scientific">Candidatus Nealsonbacteria bacterium RBG_13_36_15</name>
    <dbReference type="NCBI Taxonomy" id="1801660"/>
    <lineage>
        <taxon>Bacteria</taxon>
        <taxon>Candidatus Nealsoniibacteriota</taxon>
    </lineage>
</organism>
<name>A0A1G2DY77_9BACT</name>
<keyword evidence="3 6" id="KW-0067">ATP-binding</keyword>
<dbReference type="AlphaFoldDB" id="A0A1G2DY77"/>
<sequence>MLDIKLIRQNPEKVKEGLKKKGVSPEIVDQILELDKKRREHIKETENLKTEQNKIGKKNIEEARKIKAKIAGIAPSLDKIKQEFNDLVLQIPNLPLDDVPVGKNEKDNIVIKEAGERPKFTFKPKSYLEIAEKLDLIDIKRAAKISGTRFGFLKKEAVLLEFALIDLAFDNLTREGFVPIVPPVMLKPEMAQGMGYLEQTDEEEAYFLPKDKLYLIGTSEQSIGSMHADEILQEKELPKRYVAFSTCFRREAGSYGKDTKGIFRVHQFDKIEMFSFCHPEKSRKEHEFLLSLEEKLMDCLKIPYRVLKMCSGELGVPAAAKYDIEAWIPSENRYRETHSTSNCTNFQARRLNIRYRDSKRKQLEFIHTLNGTAFALPRTLIAIIENYQQKDGNIKIPKALQKYFKFNKVGR</sequence>
<keyword evidence="4 6" id="KW-0648">Protein biosynthesis</keyword>
<comment type="subcellular location">
    <subcellularLocation>
        <location evidence="6">Cytoplasm</location>
    </subcellularLocation>
</comment>
<dbReference type="InterPro" id="IPR006195">
    <property type="entry name" value="aa-tRNA-synth_II"/>
</dbReference>
<dbReference type="SUPFAM" id="SSF55681">
    <property type="entry name" value="Class II aaRS and biotin synthetases"/>
    <property type="match status" value="1"/>
</dbReference>
<feature type="domain" description="Aminoacyl-transfer RNA synthetases class-II family profile" evidence="9">
    <location>
        <begin position="126"/>
        <end position="397"/>
    </location>
</feature>
<dbReference type="GO" id="GO:0004828">
    <property type="term" value="F:serine-tRNA ligase activity"/>
    <property type="evidence" value="ECO:0007669"/>
    <property type="project" value="UniProtKB-UniRule"/>
</dbReference>
<dbReference type="PANTHER" id="PTHR11778">
    <property type="entry name" value="SERYL-TRNA SYNTHETASE"/>
    <property type="match status" value="1"/>
</dbReference>
<dbReference type="PROSITE" id="PS50862">
    <property type="entry name" value="AA_TRNA_LIGASE_II"/>
    <property type="match status" value="1"/>
</dbReference>
<keyword evidence="5 6" id="KW-0030">Aminoacyl-tRNA synthetase</keyword>
<evidence type="ECO:0000256" key="7">
    <source>
        <dbReference type="PIRSR" id="PIRSR001529-1"/>
    </source>
</evidence>
<comment type="pathway">
    <text evidence="6">Aminoacyl-tRNA biosynthesis; selenocysteinyl-tRNA(Sec) biosynthesis; L-seryl-tRNA(Sec) from L-serine and tRNA(Sec): step 1/1.</text>
</comment>
<comment type="catalytic activity">
    <reaction evidence="6">
        <text>tRNA(Sec) + L-serine + ATP = L-seryl-tRNA(Sec) + AMP + diphosphate + H(+)</text>
        <dbReference type="Rhea" id="RHEA:42580"/>
        <dbReference type="Rhea" id="RHEA-COMP:9742"/>
        <dbReference type="Rhea" id="RHEA-COMP:10128"/>
        <dbReference type="ChEBI" id="CHEBI:15378"/>
        <dbReference type="ChEBI" id="CHEBI:30616"/>
        <dbReference type="ChEBI" id="CHEBI:33019"/>
        <dbReference type="ChEBI" id="CHEBI:33384"/>
        <dbReference type="ChEBI" id="CHEBI:78442"/>
        <dbReference type="ChEBI" id="CHEBI:78533"/>
        <dbReference type="ChEBI" id="CHEBI:456215"/>
        <dbReference type="EC" id="6.1.1.11"/>
    </reaction>
</comment>
<comment type="domain">
    <text evidence="6">Consists of two distinct domains, a catalytic core and a N-terminal extension that is involved in tRNA binding.</text>
</comment>
<evidence type="ECO:0000256" key="5">
    <source>
        <dbReference type="ARBA" id="ARBA00023146"/>
    </source>
</evidence>
<comment type="function">
    <text evidence="6">Catalyzes the attachment of serine to tRNA(Ser). Is also able to aminoacylate tRNA(Sec) with serine, to form the misacylated tRNA L-seryl-tRNA(Sec), which will be further converted into selenocysteinyl-tRNA(Sec).</text>
</comment>
<comment type="subunit">
    <text evidence="6">Homodimer. The tRNA molecule binds across the dimer.</text>
</comment>
<dbReference type="Pfam" id="PF02403">
    <property type="entry name" value="Seryl_tRNA_N"/>
    <property type="match status" value="1"/>
</dbReference>
<dbReference type="InterPro" id="IPR002314">
    <property type="entry name" value="aa-tRNA-synt_IIb"/>
</dbReference>
<feature type="binding site" evidence="7">
    <location>
        <position position="249"/>
    </location>
    <ligand>
        <name>L-serine</name>
        <dbReference type="ChEBI" id="CHEBI:33384"/>
    </ligand>
</feature>
<evidence type="ECO:0000259" key="9">
    <source>
        <dbReference type="PROSITE" id="PS50862"/>
    </source>
</evidence>
<comment type="similarity">
    <text evidence="6">Belongs to the class-II aminoacyl-tRNA synthetase family. Type-1 seryl-tRNA synthetase subfamily.</text>
</comment>
<evidence type="ECO:0000313" key="10">
    <source>
        <dbReference type="EMBL" id="OGZ17940.1"/>
    </source>
</evidence>
<dbReference type="InterPro" id="IPR045864">
    <property type="entry name" value="aa-tRNA-synth_II/BPL/LPL"/>
</dbReference>
<dbReference type="NCBIfam" id="TIGR00414">
    <property type="entry name" value="serS"/>
    <property type="match status" value="1"/>
</dbReference>
<feature type="site" description="Important for serine binding" evidence="7">
    <location>
        <position position="372"/>
    </location>
</feature>
<dbReference type="InterPro" id="IPR015866">
    <property type="entry name" value="Ser-tRNA-synth_1_N"/>
</dbReference>
<evidence type="ECO:0000256" key="4">
    <source>
        <dbReference type="ARBA" id="ARBA00022917"/>
    </source>
</evidence>
<dbReference type="PRINTS" id="PR00981">
    <property type="entry name" value="TRNASYNTHSER"/>
</dbReference>
<evidence type="ECO:0000256" key="2">
    <source>
        <dbReference type="ARBA" id="ARBA00022741"/>
    </source>
</evidence>
<dbReference type="GO" id="GO:0005524">
    <property type="term" value="F:ATP binding"/>
    <property type="evidence" value="ECO:0007669"/>
    <property type="project" value="UniProtKB-UniRule"/>
</dbReference>
<protein>
    <recommendedName>
        <fullName evidence="6">Serine--tRNA ligase</fullName>
        <ecNumber evidence="6">6.1.1.11</ecNumber>
    </recommendedName>
    <alternativeName>
        <fullName evidence="6">Seryl-tRNA synthetase</fullName>
        <shortName evidence="6">SerRS</shortName>
    </alternativeName>
    <alternativeName>
        <fullName evidence="6">Seryl-tRNA(Ser/Sec) synthetase</fullName>
    </alternativeName>
</protein>
<dbReference type="STRING" id="1801660.A2Z78_01910"/>
<feature type="binding site" evidence="6 8">
    <location>
        <begin position="249"/>
        <end position="251"/>
    </location>
    <ligand>
        <name>ATP</name>
        <dbReference type="ChEBI" id="CHEBI:30616"/>
    </ligand>
</feature>
<dbReference type="Pfam" id="PF00587">
    <property type="entry name" value="tRNA-synt_2b"/>
    <property type="match status" value="1"/>
</dbReference>
<feature type="binding site" evidence="8">
    <location>
        <begin position="265"/>
        <end position="268"/>
    </location>
    <ligand>
        <name>ATP</name>
        <dbReference type="ChEBI" id="CHEBI:30616"/>
    </ligand>
</feature>
<feature type="binding site" evidence="6">
    <location>
        <position position="372"/>
    </location>
    <ligand>
        <name>L-serine</name>
        <dbReference type="ChEBI" id="CHEBI:33384"/>
    </ligand>
</feature>
<comment type="caution">
    <text evidence="10">The sequence shown here is derived from an EMBL/GenBank/DDBJ whole genome shotgun (WGS) entry which is preliminary data.</text>
</comment>
<gene>
    <name evidence="6" type="primary">serS</name>
    <name evidence="10" type="ORF">A2Z78_01910</name>
</gene>
<evidence type="ECO:0000256" key="8">
    <source>
        <dbReference type="PIRSR" id="PIRSR001529-2"/>
    </source>
</evidence>
<dbReference type="HAMAP" id="MF_00176">
    <property type="entry name" value="Ser_tRNA_synth_type1"/>
    <property type="match status" value="1"/>
</dbReference>
<proteinExistence type="inferred from homology"/>
<accession>A0A1G2DY77</accession>
<feature type="binding site" evidence="6">
    <location>
        <begin position="218"/>
        <end position="220"/>
    </location>
    <ligand>
        <name>L-serine</name>
        <dbReference type="ChEBI" id="CHEBI:33384"/>
    </ligand>
</feature>
<dbReference type="GO" id="GO:0005737">
    <property type="term" value="C:cytoplasm"/>
    <property type="evidence" value="ECO:0007669"/>
    <property type="project" value="UniProtKB-SubCell"/>
</dbReference>
<dbReference type="PIRSF" id="PIRSF001529">
    <property type="entry name" value="Ser-tRNA-synth_IIa"/>
    <property type="match status" value="1"/>
</dbReference>
<feature type="binding site" evidence="6 8">
    <location>
        <begin position="336"/>
        <end position="339"/>
    </location>
    <ligand>
        <name>ATP</name>
        <dbReference type="ChEBI" id="CHEBI:30616"/>
    </ligand>
</feature>
<evidence type="ECO:0000256" key="1">
    <source>
        <dbReference type="ARBA" id="ARBA00022598"/>
    </source>
</evidence>
<reference evidence="10 11" key="1">
    <citation type="journal article" date="2016" name="Nat. Commun.">
        <title>Thousands of microbial genomes shed light on interconnected biogeochemical processes in an aquifer system.</title>
        <authorList>
            <person name="Anantharaman K."/>
            <person name="Brown C.T."/>
            <person name="Hug L.A."/>
            <person name="Sharon I."/>
            <person name="Castelle C.J."/>
            <person name="Probst A.J."/>
            <person name="Thomas B.C."/>
            <person name="Singh A."/>
            <person name="Wilkins M.J."/>
            <person name="Karaoz U."/>
            <person name="Brodie E.L."/>
            <person name="Williams K.H."/>
            <person name="Hubbard S.S."/>
            <person name="Banfield J.F."/>
        </authorList>
    </citation>
    <scope>NUCLEOTIDE SEQUENCE [LARGE SCALE GENOMIC DNA]</scope>
</reference>
<dbReference type="InterPro" id="IPR010978">
    <property type="entry name" value="tRNA-bd_arm"/>
</dbReference>
<feature type="binding site" evidence="6 7">
    <location>
        <position position="272"/>
    </location>
    <ligand>
        <name>L-serine</name>
        <dbReference type="ChEBI" id="CHEBI:33384"/>
    </ligand>
</feature>
<dbReference type="Gene3D" id="3.30.930.10">
    <property type="entry name" value="Bira Bifunctional Protein, Domain 2"/>
    <property type="match status" value="1"/>
</dbReference>
<dbReference type="GO" id="GO:0006434">
    <property type="term" value="P:seryl-tRNA aminoacylation"/>
    <property type="evidence" value="ECO:0007669"/>
    <property type="project" value="UniProtKB-UniRule"/>
</dbReference>
<dbReference type="InterPro" id="IPR033729">
    <property type="entry name" value="SerRS_core"/>
</dbReference>
<dbReference type="InterPro" id="IPR002317">
    <property type="entry name" value="Ser-tRNA-ligase_type_1"/>
</dbReference>